<dbReference type="SMART" id="SM00369">
    <property type="entry name" value="LRR_TYP"/>
    <property type="match status" value="2"/>
</dbReference>
<dbReference type="EMBL" id="JH767164">
    <property type="protein sequence ID" value="EQC32374.1"/>
    <property type="molecule type" value="Genomic_DNA"/>
</dbReference>
<dbReference type="SUPFAM" id="SSF52075">
    <property type="entry name" value="Outer arm dynein light chain 1"/>
    <property type="match status" value="1"/>
</dbReference>
<dbReference type="Proteomes" id="UP000030762">
    <property type="component" value="Unassembled WGS sequence"/>
</dbReference>
<dbReference type="eggNOG" id="KOG1859">
    <property type="taxonomic scope" value="Eukaryota"/>
</dbReference>
<evidence type="ECO:0000313" key="3">
    <source>
        <dbReference type="EMBL" id="EQC32374.1"/>
    </source>
</evidence>
<keyword evidence="2" id="KW-0677">Repeat</keyword>
<evidence type="ECO:0000256" key="2">
    <source>
        <dbReference type="ARBA" id="ARBA00022737"/>
    </source>
</evidence>
<dbReference type="AlphaFoldDB" id="T0Q3G2"/>
<keyword evidence="4" id="KW-1185">Reference proteome</keyword>
<dbReference type="InParanoid" id="T0Q3G2"/>
<name>T0Q3G2_SAPDV</name>
<dbReference type="GO" id="GO:0005737">
    <property type="term" value="C:cytoplasm"/>
    <property type="evidence" value="ECO:0007669"/>
    <property type="project" value="TreeGrafter"/>
</dbReference>
<dbReference type="Pfam" id="PF13855">
    <property type="entry name" value="LRR_8"/>
    <property type="match status" value="1"/>
</dbReference>
<organism evidence="3 4">
    <name type="scientific">Saprolegnia diclina (strain VS20)</name>
    <dbReference type="NCBI Taxonomy" id="1156394"/>
    <lineage>
        <taxon>Eukaryota</taxon>
        <taxon>Sar</taxon>
        <taxon>Stramenopiles</taxon>
        <taxon>Oomycota</taxon>
        <taxon>Saprolegniomycetes</taxon>
        <taxon>Saprolegniales</taxon>
        <taxon>Saprolegniaceae</taxon>
        <taxon>Saprolegnia</taxon>
    </lineage>
</organism>
<accession>T0Q3G2</accession>
<evidence type="ECO:0000256" key="1">
    <source>
        <dbReference type="ARBA" id="ARBA00022614"/>
    </source>
</evidence>
<sequence>MLKKPKLRSSSDDAVCNLSHRDLTTEACERALGGFRAARRLDLSHNQLSSLPHKTLESHLVELHVGFNCLRNIEAVAGLAHLQVLDLSYNKLDQVDVLVYCSALQTLKLQGNRLTNSRGIDGLKQLHDLDLSDNIIEAPDAIRGLSLNVALRTLALEGNPVATLRDYRVFVLDLIPIPTDDDDDEKQRESTKPRAYVAARIPPQPQTYAALKSAHASKLKATRQKPATTSESSTYVSLFDRLAVANGVPDREARRPPSSPKAKRTVKTLVRTKRKNVISPAKDKLHTPSAAPLVLRQLHFEPTPRRAEPSAETLNPSQMRVLDVIQGLIAHKRQTIAALESSLS</sequence>
<dbReference type="InterPro" id="IPR001611">
    <property type="entry name" value="Leu-rich_rpt"/>
</dbReference>
<dbReference type="InterPro" id="IPR003591">
    <property type="entry name" value="Leu-rich_rpt_typical-subtyp"/>
</dbReference>
<dbReference type="PRINTS" id="PR00019">
    <property type="entry name" value="LEURICHRPT"/>
</dbReference>
<dbReference type="PROSITE" id="PS51450">
    <property type="entry name" value="LRR"/>
    <property type="match status" value="1"/>
</dbReference>
<dbReference type="InterPro" id="IPR032675">
    <property type="entry name" value="LRR_dom_sf"/>
</dbReference>
<protein>
    <recommendedName>
        <fullName evidence="5">U2A'/phosphoprotein 32 family A C-terminal domain-containing protein</fullName>
    </recommendedName>
</protein>
<dbReference type="RefSeq" id="XP_008614315.1">
    <property type="nucleotide sequence ID" value="XM_008616093.1"/>
</dbReference>
<evidence type="ECO:0008006" key="5">
    <source>
        <dbReference type="Google" id="ProtNLM"/>
    </source>
</evidence>
<evidence type="ECO:0000313" key="4">
    <source>
        <dbReference type="Proteomes" id="UP000030762"/>
    </source>
</evidence>
<dbReference type="STRING" id="1156394.T0Q3G2"/>
<gene>
    <name evidence="3" type="ORF">SDRG_10120</name>
</gene>
<dbReference type="Gene3D" id="3.80.10.10">
    <property type="entry name" value="Ribonuclease Inhibitor"/>
    <property type="match status" value="2"/>
</dbReference>
<reference evidence="3 4" key="1">
    <citation type="submission" date="2012-04" db="EMBL/GenBank/DDBJ databases">
        <title>The Genome Sequence of Saprolegnia declina VS20.</title>
        <authorList>
            <consortium name="The Broad Institute Genome Sequencing Platform"/>
            <person name="Russ C."/>
            <person name="Nusbaum C."/>
            <person name="Tyler B."/>
            <person name="van West P."/>
            <person name="Dieguez-Uribeondo J."/>
            <person name="de Bruijn I."/>
            <person name="Tripathy S."/>
            <person name="Jiang R."/>
            <person name="Young S.K."/>
            <person name="Zeng Q."/>
            <person name="Gargeya S."/>
            <person name="Fitzgerald M."/>
            <person name="Haas B."/>
            <person name="Abouelleil A."/>
            <person name="Alvarado L."/>
            <person name="Arachchi H.M."/>
            <person name="Berlin A."/>
            <person name="Chapman S.B."/>
            <person name="Goldberg J."/>
            <person name="Griggs A."/>
            <person name="Gujja S."/>
            <person name="Hansen M."/>
            <person name="Howarth C."/>
            <person name="Imamovic A."/>
            <person name="Larimer J."/>
            <person name="McCowen C."/>
            <person name="Montmayeur A."/>
            <person name="Murphy C."/>
            <person name="Neiman D."/>
            <person name="Pearson M."/>
            <person name="Priest M."/>
            <person name="Roberts A."/>
            <person name="Saif S."/>
            <person name="Shea T."/>
            <person name="Sisk P."/>
            <person name="Sykes S."/>
            <person name="Wortman J."/>
            <person name="Nusbaum C."/>
            <person name="Birren B."/>
        </authorList>
    </citation>
    <scope>NUCLEOTIDE SEQUENCE [LARGE SCALE GENOMIC DNA]</scope>
    <source>
        <strain evidence="3 4">VS20</strain>
    </source>
</reference>
<proteinExistence type="predicted"/>
<dbReference type="VEuPathDB" id="FungiDB:SDRG_10120"/>
<dbReference type="PANTHER" id="PTHR15454:SF56">
    <property type="entry name" value="PROTEIN PHOSPHATASE 1 REGULATORY SUBUNIT 7-RELATED"/>
    <property type="match status" value="1"/>
</dbReference>
<dbReference type="GeneID" id="19950847"/>
<dbReference type="OrthoDB" id="272149at2759"/>
<dbReference type="PANTHER" id="PTHR15454">
    <property type="entry name" value="NISCHARIN RELATED"/>
    <property type="match status" value="1"/>
</dbReference>
<keyword evidence="1" id="KW-0433">Leucine-rich repeat</keyword>